<protein>
    <submittedName>
        <fullName evidence="2">Uncharacterized protein</fullName>
    </submittedName>
</protein>
<reference evidence="2 3" key="1">
    <citation type="submission" date="2024-01" db="EMBL/GenBank/DDBJ databases">
        <title>The complete chloroplast genome sequence of Lithospermum erythrorhizon: insights into the phylogenetic relationship among Boraginaceae species and the maternal lineages of purple gromwells.</title>
        <authorList>
            <person name="Okada T."/>
            <person name="Watanabe K."/>
        </authorList>
    </citation>
    <scope>NUCLEOTIDE SEQUENCE [LARGE SCALE GENOMIC DNA]</scope>
</reference>
<dbReference type="AlphaFoldDB" id="A0AAV3S175"/>
<organism evidence="2 3">
    <name type="scientific">Lithospermum erythrorhizon</name>
    <name type="common">Purple gromwell</name>
    <name type="synonym">Lithospermum officinale var. erythrorhizon</name>
    <dbReference type="NCBI Taxonomy" id="34254"/>
    <lineage>
        <taxon>Eukaryota</taxon>
        <taxon>Viridiplantae</taxon>
        <taxon>Streptophyta</taxon>
        <taxon>Embryophyta</taxon>
        <taxon>Tracheophyta</taxon>
        <taxon>Spermatophyta</taxon>
        <taxon>Magnoliopsida</taxon>
        <taxon>eudicotyledons</taxon>
        <taxon>Gunneridae</taxon>
        <taxon>Pentapetalae</taxon>
        <taxon>asterids</taxon>
        <taxon>lamiids</taxon>
        <taxon>Boraginales</taxon>
        <taxon>Boraginaceae</taxon>
        <taxon>Boraginoideae</taxon>
        <taxon>Lithospermeae</taxon>
        <taxon>Lithospermum</taxon>
    </lineage>
</organism>
<feature type="region of interest" description="Disordered" evidence="1">
    <location>
        <begin position="79"/>
        <end position="134"/>
    </location>
</feature>
<feature type="compositionally biased region" description="Low complexity" evidence="1">
    <location>
        <begin position="98"/>
        <end position="109"/>
    </location>
</feature>
<gene>
    <name evidence="2" type="ORF">LIER_34183</name>
</gene>
<feature type="region of interest" description="Disordered" evidence="1">
    <location>
        <begin position="20"/>
        <end position="54"/>
    </location>
</feature>
<dbReference type="Proteomes" id="UP001454036">
    <property type="component" value="Unassembled WGS sequence"/>
</dbReference>
<proteinExistence type="predicted"/>
<evidence type="ECO:0000313" key="2">
    <source>
        <dbReference type="EMBL" id="GAA0186895.1"/>
    </source>
</evidence>
<comment type="caution">
    <text evidence="2">The sequence shown here is derived from an EMBL/GenBank/DDBJ whole genome shotgun (WGS) entry which is preliminary data.</text>
</comment>
<feature type="compositionally biased region" description="Basic and acidic residues" evidence="1">
    <location>
        <begin position="28"/>
        <end position="53"/>
    </location>
</feature>
<evidence type="ECO:0000256" key="1">
    <source>
        <dbReference type="SAM" id="MobiDB-lite"/>
    </source>
</evidence>
<accession>A0AAV3S175</accession>
<dbReference type="EMBL" id="BAABME010014147">
    <property type="protein sequence ID" value="GAA0186895.1"/>
    <property type="molecule type" value="Genomic_DNA"/>
</dbReference>
<name>A0AAV3S175_LITER</name>
<evidence type="ECO:0000313" key="3">
    <source>
        <dbReference type="Proteomes" id="UP001454036"/>
    </source>
</evidence>
<keyword evidence="3" id="KW-1185">Reference proteome</keyword>
<sequence length="134" mass="14864">MFWRNSPYPAILLPDRRVLPGRPKRCRTKDAAERREEAEKQASKKGEQADTRFFKASGKGAVIHWKICGGVVHNARTCRRKQMDGNQAPSKNKKKKTSASSSQPASASSKSKKKKNGSSSSQPATSTREEADLY</sequence>